<dbReference type="AlphaFoldDB" id="A0A4C1WA64"/>
<keyword evidence="2" id="KW-1185">Reference proteome</keyword>
<accession>A0A4C1WA64</accession>
<evidence type="ECO:0000313" key="2">
    <source>
        <dbReference type="Proteomes" id="UP000299102"/>
    </source>
</evidence>
<dbReference type="EMBL" id="BGZK01000494">
    <property type="protein sequence ID" value="GBP47024.1"/>
    <property type="molecule type" value="Genomic_DNA"/>
</dbReference>
<comment type="caution">
    <text evidence="1">The sequence shown here is derived from an EMBL/GenBank/DDBJ whole genome shotgun (WGS) entry which is preliminary data.</text>
</comment>
<protein>
    <submittedName>
        <fullName evidence="1">Uncharacterized protein</fullName>
    </submittedName>
</protein>
<organism evidence="1 2">
    <name type="scientific">Eumeta variegata</name>
    <name type="common">Bagworm moth</name>
    <name type="synonym">Eumeta japonica</name>
    <dbReference type="NCBI Taxonomy" id="151549"/>
    <lineage>
        <taxon>Eukaryota</taxon>
        <taxon>Metazoa</taxon>
        <taxon>Ecdysozoa</taxon>
        <taxon>Arthropoda</taxon>
        <taxon>Hexapoda</taxon>
        <taxon>Insecta</taxon>
        <taxon>Pterygota</taxon>
        <taxon>Neoptera</taxon>
        <taxon>Endopterygota</taxon>
        <taxon>Lepidoptera</taxon>
        <taxon>Glossata</taxon>
        <taxon>Ditrysia</taxon>
        <taxon>Tineoidea</taxon>
        <taxon>Psychidae</taxon>
        <taxon>Oiketicinae</taxon>
        <taxon>Eumeta</taxon>
    </lineage>
</organism>
<sequence length="190" mass="22084">MTQIETGSTSGIKSETGTGAIGDEEVYFITLRTKPGTKAIRSLRDHRVDRSRVSDRLDVEMAIRLLPGQRSRFAMRPRQSGSEAVKGYSYQCDDRRFNLFSAKRSMWWSRDPLRVHSDRLYAALRRSRPRVHLECSGEMFSRRARAHHFPSARYYVTDVHFPTVEQQELRSYVENHIELLATDNGRNHLI</sequence>
<name>A0A4C1WA64_EUMVA</name>
<reference evidence="1 2" key="1">
    <citation type="journal article" date="2019" name="Commun. Biol.">
        <title>The bagworm genome reveals a unique fibroin gene that provides high tensile strength.</title>
        <authorList>
            <person name="Kono N."/>
            <person name="Nakamura H."/>
            <person name="Ohtoshi R."/>
            <person name="Tomita M."/>
            <person name="Numata K."/>
            <person name="Arakawa K."/>
        </authorList>
    </citation>
    <scope>NUCLEOTIDE SEQUENCE [LARGE SCALE GENOMIC DNA]</scope>
</reference>
<evidence type="ECO:0000313" key="1">
    <source>
        <dbReference type="EMBL" id="GBP47024.1"/>
    </source>
</evidence>
<proteinExistence type="predicted"/>
<gene>
    <name evidence="1" type="ORF">EVAR_29626_1</name>
</gene>
<dbReference type="Proteomes" id="UP000299102">
    <property type="component" value="Unassembled WGS sequence"/>
</dbReference>